<gene>
    <name evidence="1" type="ORF">IAD32_01905</name>
</gene>
<dbReference type="SUPFAM" id="SSF51182">
    <property type="entry name" value="RmlC-like cupins"/>
    <property type="match status" value="1"/>
</dbReference>
<dbReference type="AlphaFoldDB" id="A0A9D0ZGJ4"/>
<proteinExistence type="predicted"/>
<dbReference type="CDD" id="cd20308">
    <property type="entry name" value="cupin_YdaE"/>
    <property type="match status" value="1"/>
</dbReference>
<dbReference type="EMBL" id="DVFW01000013">
    <property type="protein sequence ID" value="HIQ80023.1"/>
    <property type="molecule type" value="Genomic_DNA"/>
</dbReference>
<dbReference type="InterPro" id="IPR011051">
    <property type="entry name" value="RmlC_Cupin_sf"/>
</dbReference>
<reference evidence="1" key="1">
    <citation type="submission" date="2020-10" db="EMBL/GenBank/DDBJ databases">
        <authorList>
            <person name="Gilroy R."/>
        </authorList>
    </citation>
    <scope>NUCLEOTIDE SEQUENCE</scope>
    <source>
        <strain evidence="1">ChiSjej1B19-3389</strain>
    </source>
</reference>
<dbReference type="Gene3D" id="2.60.120.10">
    <property type="entry name" value="Jelly Rolls"/>
    <property type="match status" value="1"/>
</dbReference>
<sequence>MITKEQYNAVKARVIAYFDAAGIALTETEKENIEIADFGLEDLEHSALQLVTYINTDRVCAKEMVLLPGQTCPEHRHPPFGDYPGKEETFRCRFGSVYLYVEGEPTPCPKASPPQADKAYYTVFHEIILTPGEQYTIPINTRHWFQAGEKGAVVSEFSTPSFDEKDIFTDPRIRRIPEIAKEA</sequence>
<keyword evidence="1" id="KW-0413">Isomerase</keyword>
<evidence type="ECO:0000313" key="1">
    <source>
        <dbReference type="EMBL" id="HIQ80023.1"/>
    </source>
</evidence>
<protein>
    <submittedName>
        <fullName evidence="1">D-lyxose/D-mannose family sugar isomerase</fullName>
    </submittedName>
</protein>
<reference evidence="1" key="2">
    <citation type="journal article" date="2021" name="PeerJ">
        <title>Extensive microbial diversity within the chicken gut microbiome revealed by metagenomics and culture.</title>
        <authorList>
            <person name="Gilroy R."/>
            <person name="Ravi A."/>
            <person name="Getino M."/>
            <person name="Pursley I."/>
            <person name="Horton D.L."/>
            <person name="Alikhan N.F."/>
            <person name="Baker D."/>
            <person name="Gharbi K."/>
            <person name="Hall N."/>
            <person name="Watson M."/>
            <person name="Adriaenssens E.M."/>
            <person name="Foster-Nyarko E."/>
            <person name="Jarju S."/>
            <person name="Secka A."/>
            <person name="Antonio M."/>
            <person name="Oren A."/>
            <person name="Chaudhuri R.R."/>
            <person name="La Ragione R."/>
            <person name="Hildebrand F."/>
            <person name="Pallen M.J."/>
        </authorList>
    </citation>
    <scope>NUCLEOTIDE SEQUENCE</scope>
    <source>
        <strain evidence="1">ChiSjej1B19-3389</strain>
    </source>
</reference>
<comment type="caution">
    <text evidence="1">The sequence shown here is derived from an EMBL/GenBank/DDBJ whole genome shotgun (WGS) entry which is preliminary data.</text>
</comment>
<dbReference type="GO" id="GO:0016853">
    <property type="term" value="F:isomerase activity"/>
    <property type="evidence" value="ECO:0007669"/>
    <property type="project" value="UniProtKB-KW"/>
</dbReference>
<name>A0A9D0ZGJ4_9FIRM</name>
<evidence type="ECO:0000313" key="2">
    <source>
        <dbReference type="Proteomes" id="UP000886787"/>
    </source>
</evidence>
<dbReference type="Proteomes" id="UP000886787">
    <property type="component" value="Unassembled WGS sequence"/>
</dbReference>
<dbReference type="InterPro" id="IPR014710">
    <property type="entry name" value="RmlC-like_jellyroll"/>
</dbReference>
<accession>A0A9D0ZGJ4</accession>
<organism evidence="1 2">
    <name type="scientific">Candidatus Scatavimonas merdigallinarum</name>
    <dbReference type="NCBI Taxonomy" id="2840914"/>
    <lineage>
        <taxon>Bacteria</taxon>
        <taxon>Bacillati</taxon>
        <taxon>Bacillota</taxon>
        <taxon>Clostridia</taxon>
        <taxon>Eubacteriales</taxon>
        <taxon>Oscillospiraceae</taxon>
        <taxon>Oscillospiraceae incertae sedis</taxon>
        <taxon>Candidatus Scatavimonas</taxon>
    </lineage>
</organism>